<organism evidence="3 4">
    <name type="scientific">Gulosibacter bifidus</name>
    <dbReference type="NCBI Taxonomy" id="272239"/>
    <lineage>
        <taxon>Bacteria</taxon>
        <taxon>Bacillati</taxon>
        <taxon>Actinomycetota</taxon>
        <taxon>Actinomycetes</taxon>
        <taxon>Micrococcales</taxon>
        <taxon>Microbacteriaceae</taxon>
        <taxon>Gulosibacter</taxon>
    </lineage>
</organism>
<gene>
    <name evidence="3" type="ORF">ACFSUQ_02625</name>
</gene>
<keyword evidence="1" id="KW-0472">Membrane</keyword>
<evidence type="ECO:0000313" key="4">
    <source>
        <dbReference type="Proteomes" id="UP001597453"/>
    </source>
</evidence>
<feature type="transmembrane region" description="Helical" evidence="1">
    <location>
        <begin position="155"/>
        <end position="176"/>
    </location>
</feature>
<feature type="transmembrane region" description="Helical" evidence="1">
    <location>
        <begin position="196"/>
        <end position="219"/>
    </location>
</feature>
<comment type="caution">
    <text evidence="3">The sequence shown here is derived from an EMBL/GenBank/DDBJ whole genome shotgun (WGS) entry which is preliminary data.</text>
</comment>
<dbReference type="Pfam" id="PF02517">
    <property type="entry name" value="Rce1-like"/>
    <property type="match status" value="1"/>
</dbReference>
<evidence type="ECO:0000313" key="3">
    <source>
        <dbReference type="EMBL" id="MFD2674195.1"/>
    </source>
</evidence>
<keyword evidence="1" id="KW-1133">Transmembrane helix</keyword>
<feature type="domain" description="CAAX prenyl protease 2/Lysostaphin resistance protein A-like" evidence="2">
    <location>
        <begin position="194"/>
        <end position="291"/>
    </location>
</feature>
<feature type="transmembrane region" description="Helical" evidence="1">
    <location>
        <begin position="95"/>
        <end position="116"/>
    </location>
</feature>
<dbReference type="RefSeq" id="WP_066057715.1">
    <property type="nucleotide sequence ID" value="NZ_JBHUNF010000001.1"/>
</dbReference>
<protein>
    <submittedName>
        <fullName evidence="3">CPBP family intramembrane glutamic endopeptidase</fullName>
        <ecNumber evidence="3">3.4.-.-</ecNumber>
    </submittedName>
</protein>
<sequence length="308" mass="33289">MSAGPESPTPAPHAAPASVDATPVVSTVHRGVRPWLRATRQRVRAEIWIVLACSLIPSALLAVLRLVEYLLAPEPIGQQQVALNDPTSQAIVFDLIRRTIYVAASLAPVALAMLLLSNRFQHGFTRLGMNLGAGVRVDASDRAQVRRMRVFGRDFGRGALLAAAIGIPGLALYVISRAAGLTVQVAAGDVTFRWSTLIALVLAALEAALLEEIIVVGYLSLRLRTLGWSVWAIILVSSLLRGSYHLYQGVPMALGNVVMGLVFASAYWFWRASDGQRRVLPLIIAHAILDAVAFIGYPFAKQIWPGVF</sequence>
<name>A0ABW5RHE3_9MICO</name>
<feature type="transmembrane region" description="Helical" evidence="1">
    <location>
        <begin position="282"/>
        <end position="300"/>
    </location>
</feature>
<dbReference type="InterPro" id="IPR003675">
    <property type="entry name" value="Rce1/LyrA-like_dom"/>
</dbReference>
<dbReference type="EC" id="3.4.-.-" evidence="3"/>
<dbReference type="Proteomes" id="UP001597453">
    <property type="component" value="Unassembled WGS sequence"/>
</dbReference>
<evidence type="ECO:0000256" key="1">
    <source>
        <dbReference type="SAM" id="Phobius"/>
    </source>
</evidence>
<keyword evidence="1" id="KW-0812">Transmembrane</keyword>
<dbReference type="EMBL" id="JBHUNF010000001">
    <property type="protein sequence ID" value="MFD2674195.1"/>
    <property type="molecule type" value="Genomic_DNA"/>
</dbReference>
<feature type="transmembrane region" description="Helical" evidence="1">
    <location>
        <begin position="226"/>
        <end position="244"/>
    </location>
</feature>
<keyword evidence="4" id="KW-1185">Reference proteome</keyword>
<feature type="transmembrane region" description="Helical" evidence="1">
    <location>
        <begin position="250"/>
        <end position="270"/>
    </location>
</feature>
<reference evidence="4" key="1">
    <citation type="journal article" date="2019" name="Int. J. Syst. Evol. Microbiol.">
        <title>The Global Catalogue of Microorganisms (GCM) 10K type strain sequencing project: providing services to taxonomists for standard genome sequencing and annotation.</title>
        <authorList>
            <consortium name="The Broad Institute Genomics Platform"/>
            <consortium name="The Broad Institute Genome Sequencing Center for Infectious Disease"/>
            <person name="Wu L."/>
            <person name="Ma J."/>
        </authorList>
    </citation>
    <scope>NUCLEOTIDE SEQUENCE [LARGE SCALE GENOMIC DNA]</scope>
    <source>
        <strain evidence="4">TISTR 1511</strain>
    </source>
</reference>
<accession>A0ABW5RHE3</accession>
<keyword evidence="3" id="KW-0378">Hydrolase</keyword>
<dbReference type="GO" id="GO:0016787">
    <property type="term" value="F:hydrolase activity"/>
    <property type="evidence" value="ECO:0007669"/>
    <property type="project" value="UniProtKB-KW"/>
</dbReference>
<proteinExistence type="predicted"/>
<feature type="transmembrane region" description="Helical" evidence="1">
    <location>
        <begin position="47"/>
        <end position="67"/>
    </location>
</feature>
<evidence type="ECO:0000259" key="2">
    <source>
        <dbReference type="Pfam" id="PF02517"/>
    </source>
</evidence>